<evidence type="ECO:0000256" key="1">
    <source>
        <dbReference type="ARBA" id="ARBA00001936"/>
    </source>
</evidence>
<dbReference type="EMBL" id="LAZR01000197">
    <property type="protein sequence ID" value="KKN82649.1"/>
    <property type="molecule type" value="Genomic_DNA"/>
</dbReference>
<sequence length="752" mass="81318">MTKNRITSEEALAFHLEPTPGKFEITATVPMTTQRDLSLAYSPGVAVPCEAIAENPELAYDYTNKGNMVAVISNGTAVLGLGNLGALASKPVMEGKSVLFKRFADVNSIDIELDTEDPEAFINAVKLMGPTFGGINLEDIKAPECFIIEQRLKEEMDIPVFHDDQHGTAVICAAGLLNALRISGKKIEDVQIVLNGAGAAGIACLELLKAMGAKHNNCIMCDTKGVIYQGRTEGMNQWKSAHAAQTDLRTLEEAMKNADVFLGVSVKGAVTPAMVASMADNPVIFAMANPDPEITPEEAHEVRADAIVATGRSDYPNQVNNVLGFPYLFRGALDIHARAINDEMKIACAHALADLAREDVPDEVALAYGKNLTFGRDYIIPTPFDPRLIHRIPPAVARAGMNTGAARRPIIDMDAYELSLKSRMDPTANILRGINARARANQARMIFAEGDDPKVLRAAVMYQRSGLGKALVVGRPDDVKAKLTAAGMEDAHRELEIVNAANTQYLDTYKSYLYNRLQRKGSDSKDIHRLAARDRHVFAALMLAHGHGDGLVTGATRKSAHVLERLNHVFDANAQHGAVGITALLHKGRIVFIGDTLVHEWPNEEDLANIAEKGAKVARHMGLEPRVAFVSFSTFGYPVSERAEKMQRAPDVLDARGVDFEYEGEMTVDVALNAESQKNYPFSRLTGPANILVVPARHSASISVKLMQEMAGATVIGPILTGLDKSIQICSTTSTANDILNMAILAACKVGE</sequence>
<dbReference type="PANTHER" id="PTHR43237">
    <property type="entry name" value="NADP-DEPENDENT MALIC ENZYME"/>
    <property type="match status" value="1"/>
</dbReference>
<dbReference type="InterPro" id="IPR012188">
    <property type="entry name" value="ME_PTA"/>
</dbReference>
<feature type="domain" description="Malic enzyme N-terminal" evidence="9">
    <location>
        <begin position="20"/>
        <end position="153"/>
    </location>
</feature>
<dbReference type="InterPro" id="IPR042113">
    <property type="entry name" value="P_AcTrfase_dom1"/>
</dbReference>
<dbReference type="InterPro" id="IPR051674">
    <property type="entry name" value="Malate_Decarboxylase"/>
</dbReference>
<accession>A0A0F9TTH6</accession>
<dbReference type="Gene3D" id="3.40.50.720">
    <property type="entry name" value="NAD(P)-binding Rossmann-like Domain"/>
    <property type="match status" value="1"/>
</dbReference>
<evidence type="ECO:0000256" key="6">
    <source>
        <dbReference type="ARBA" id="ARBA00023002"/>
    </source>
</evidence>
<dbReference type="Gene3D" id="3.40.50.10380">
    <property type="entry name" value="Malic enzyme, N-terminal domain"/>
    <property type="match status" value="1"/>
</dbReference>
<dbReference type="GO" id="GO:0006108">
    <property type="term" value="P:malate metabolic process"/>
    <property type="evidence" value="ECO:0007669"/>
    <property type="project" value="InterPro"/>
</dbReference>
<keyword evidence="6" id="KW-0560">Oxidoreductase</keyword>
<dbReference type="SMART" id="SM01274">
    <property type="entry name" value="malic"/>
    <property type="match status" value="1"/>
</dbReference>
<evidence type="ECO:0000256" key="5">
    <source>
        <dbReference type="ARBA" id="ARBA00022723"/>
    </source>
</evidence>
<keyword evidence="7" id="KW-0511">Multifunctional enzyme</keyword>
<dbReference type="SMART" id="SM00919">
    <property type="entry name" value="Malic_M"/>
    <property type="match status" value="1"/>
</dbReference>
<comment type="caution">
    <text evidence="10">The sequence shown here is derived from an EMBL/GenBank/DDBJ whole genome shotgun (WGS) entry which is preliminary data.</text>
</comment>
<dbReference type="FunFam" id="3.40.50.720:FF:000095">
    <property type="entry name" value="NADP-dependent malic enzyme"/>
    <property type="match status" value="1"/>
</dbReference>
<dbReference type="Gene3D" id="3.40.50.10950">
    <property type="match status" value="1"/>
</dbReference>
<dbReference type="Pfam" id="PF01515">
    <property type="entry name" value="PTA_PTB"/>
    <property type="match status" value="1"/>
</dbReference>
<dbReference type="AlphaFoldDB" id="A0A0F9TTH6"/>
<evidence type="ECO:0000256" key="2">
    <source>
        <dbReference type="ARBA" id="ARBA00001946"/>
    </source>
</evidence>
<dbReference type="CDD" id="cd05311">
    <property type="entry name" value="NAD_bind_2_malic_enz"/>
    <property type="match status" value="1"/>
</dbReference>
<organism evidence="10">
    <name type="scientific">marine sediment metagenome</name>
    <dbReference type="NCBI Taxonomy" id="412755"/>
    <lineage>
        <taxon>unclassified sequences</taxon>
        <taxon>metagenomes</taxon>
        <taxon>ecological metagenomes</taxon>
    </lineage>
</organism>
<evidence type="ECO:0000313" key="10">
    <source>
        <dbReference type="EMBL" id="KKN82649.1"/>
    </source>
</evidence>
<dbReference type="GO" id="GO:0016746">
    <property type="term" value="F:acyltransferase activity"/>
    <property type="evidence" value="ECO:0007669"/>
    <property type="project" value="InterPro"/>
</dbReference>
<dbReference type="Pfam" id="PF03949">
    <property type="entry name" value="Malic_M"/>
    <property type="match status" value="1"/>
</dbReference>
<evidence type="ECO:0000259" key="8">
    <source>
        <dbReference type="SMART" id="SM00919"/>
    </source>
</evidence>
<comment type="similarity">
    <text evidence="3">In the N-terminal section; belongs to the malic enzymes family.</text>
</comment>
<comment type="similarity">
    <text evidence="4">In the C-terminal section; belongs to the phosphate acetyltransferase and butyryltransferase family.</text>
</comment>
<name>A0A0F9TTH6_9ZZZZ</name>
<dbReference type="InterPro" id="IPR036291">
    <property type="entry name" value="NAD(P)-bd_dom_sf"/>
</dbReference>
<dbReference type="GO" id="GO:0051287">
    <property type="term" value="F:NAD binding"/>
    <property type="evidence" value="ECO:0007669"/>
    <property type="project" value="InterPro"/>
</dbReference>
<gene>
    <name evidence="10" type="ORF">LCGC14_0307140</name>
</gene>
<reference evidence="10" key="1">
    <citation type="journal article" date="2015" name="Nature">
        <title>Complex archaea that bridge the gap between prokaryotes and eukaryotes.</title>
        <authorList>
            <person name="Spang A."/>
            <person name="Saw J.H."/>
            <person name="Jorgensen S.L."/>
            <person name="Zaremba-Niedzwiedzka K."/>
            <person name="Martijn J."/>
            <person name="Lind A.E."/>
            <person name="van Eijk R."/>
            <person name="Schleper C."/>
            <person name="Guy L."/>
            <person name="Ettema T.J."/>
        </authorList>
    </citation>
    <scope>NUCLEOTIDE SEQUENCE</scope>
</reference>
<keyword evidence="5" id="KW-0479">Metal-binding</keyword>
<evidence type="ECO:0008006" key="11">
    <source>
        <dbReference type="Google" id="ProtNLM"/>
    </source>
</evidence>
<dbReference type="InterPro" id="IPR012302">
    <property type="entry name" value="Malic_NAD-bd"/>
</dbReference>
<comment type="cofactor">
    <cofactor evidence="2">
        <name>Mg(2+)</name>
        <dbReference type="ChEBI" id="CHEBI:18420"/>
    </cofactor>
</comment>
<dbReference type="GO" id="GO:0004470">
    <property type="term" value="F:malic enzyme activity"/>
    <property type="evidence" value="ECO:0007669"/>
    <property type="project" value="InterPro"/>
</dbReference>
<dbReference type="InterPro" id="IPR037062">
    <property type="entry name" value="Malic_N_dom_sf"/>
</dbReference>
<dbReference type="Pfam" id="PF00390">
    <property type="entry name" value="malic"/>
    <property type="match status" value="1"/>
</dbReference>
<dbReference type="SUPFAM" id="SSF53659">
    <property type="entry name" value="Isocitrate/Isopropylmalate dehydrogenase-like"/>
    <property type="match status" value="1"/>
</dbReference>
<dbReference type="InterPro" id="IPR012301">
    <property type="entry name" value="Malic_N_dom"/>
</dbReference>
<protein>
    <recommendedName>
        <fullName evidence="11">Malic enzyme</fullName>
    </recommendedName>
</protein>
<dbReference type="InterPro" id="IPR046346">
    <property type="entry name" value="Aminoacid_DH-like_N_sf"/>
</dbReference>
<feature type="domain" description="Malic enzyme NAD-binding" evidence="8">
    <location>
        <begin position="165"/>
        <end position="401"/>
    </location>
</feature>
<dbReference type="SUPFAM" id="SSF53223">
    <property type="entry name" value="Aminoacid dehydrogenase-like, N-terminal domain"/>
    <property type="match status" value="1"/>
</dbReference>
<dbReference type="SUPFAM" id="SSF51735">
    <property type="entry name" value="NAD(P)-binding Rossmann-fold domains"/>
    <property type="match status" value="1"/>
</dbReference>
<dbReference type="InterPro" id="IPR045213">
    <property type="entry name" value="Malic_NAD-bd_bact_type"/>
</dbReference>
<comment type="cofactor">
    <cofactor evidence="1">
        <name>Mn(2+)</name>
        <dbReference type="ChEBI" id="CHEBI:29035"/>
    </cofactor>
</comment>
<dbReference type="GO" id="GO:0016616">
    <property type="term" value="F:oxidoreductase activity, acting on the CH-OH group of donors, NAD or NADP as acceptor"/>
    <property type="evidence" value="ECO:0007669"/>
    <property type="project" value="InterPro"/>
</dbReference>
<dbReference type="PANTHER" id="PTHR43237:SF4">
    <property type="entry name" value="NADP-DEPENDENT MALIC ENZYME"/>
    <property type="match status" value="1"/>
</dbReference>
<evidence type="ECO:0000256" key="7">
    <source>
        <dbReference type="ARBA" id="ARBA00023268"/>
    </source>
</evidence>
<dbReference type="PROSITE" id="PS00331">
    <property type="entry name" value="MALIC_ENZYMES"/>
    <property type="match status" value="1"/>
</dbReference>
<dbReference type="Gene3D" id="3.40.50.10750">
    <property type="entry name" value="Isocitrate/Isopropylmalate dehydrogenase-like"/>
    <property type="match status" value="1"/>
</dbReference>
<dbReference type="PIRSF" id="PIRSF036684">
    <property type="entry name" value="ME_PTA"/>
    <property type="match status" value="1"/>
</dbReference>
<dbReference type="FunFam" id="3.40.50.10380:FF:000003">
    <property type="entry name" value="NADP-dependent malic enzyme"/>
    <property type="match status" value="1"/>
</dbReference>
<dbReference type="InterPro" id="IPR002505">
    <property type="entry name" value="PTA_PTB"/>
</dbReference>
<dbReference type="InterPro" id="IPR042112">
    <property type="entry name" value="P_AcTrfase_dom2"/>
</dbReference>
<dbReference type="GO" id="GO:0046872">
    <property type="term" value="F:metal ion binding"/>
    <property type="evidence" value="ECO:0007669"/>
    <property type="project" value="UniProtKB-KW"/>
</dbReference>
<evidence type="ECO:0000256" key="3">
    <source>
        <dbReference type="ARBA" id="ARBA00007686"/>
    </source>
</evidence>
<proteinExistence type="inferred from homology"/>
<evidence type="ECO:0000259" key="9">
    <source>
        <dbReference type="SMART" id="SM01274"/>
    </source>
</evidence>
<evidence type="ECO:0000256" key="4">
    <source>
        <dbReference type="ARBA" id="ARBA00008756"/>
    </source>
</evidence>
<dbReference type="InterPro" id="IPR015884">
    <property type="entry name" value="Malic_enzyme_CS"/>
</dbReference>